<dbReference type="InterPro" id="IPR006598">
    <property type="entry name" value="CAP10"/>
</dbReference>
<dbReference type="STRING" id="1073090.A0A1L9SL64"/>
<protein>
    <recommendedName>
        <fullName evidence="4">Glycosyl transferase CAP10 domain-containing protein</fullName>
    </recommendedName>
</protein>
<feature type="transmembrane region" description="Helical" evidence="3">
    <location>
        <begin position="234"/>
        <end position="252"/>
    </location>
</feature>
<feature type="domain" description="Glycosyl transferase CAP10" evidence="4">
    <location>
        <begin position="684"/>
        <end position="983"/>
    </location>
</feature>
<feature type="transmembrane region" description="Helical" evidence="3">
    <location>
        <begin position="307"/>
        <end position="326"/>
    </location>
</feature>
<evidence type="ECO:0000313" key="6">
    <source>
        <dbReference type="Proteomes" id="UP000184188"/>
    </source>
</evidence>
<dbReference type="GeneID" id="34612191"/>
<feature type="transmembrane region" description="Helical" evidence="3">
    <location>
        <begin position="362"/>
        <end position="384"/>
    </location>
</feature>
<dbReference type="InterPro" id="IPR051091">
    <property type="entry name" value="O-Glucosyltr/Glycosyltrsf_90"/>
</dbReference>
<feature type="transmembrane region" description="Helical" evidence="3">
    <location>
        <begin position="333"/>
        <end position="356"/>
    </location>
</feature>
<dbReference type="RefSeq" id="XP_022582371.1">
    <property type="nucleotide sequence ID" value="XM_022725726.1"/>
</dbReference>
<organism evidence="5 6">
    <name type="scientific">Penicilliopsis zonata CBS 506.65</name>
    <dbReference type="NCBI Taxonomy" id="1073090"/>
    <lineage>
        <taxon>Eukaryota</taxon>
        <taxon>Fungi</taxon>
        <taxon>Dikarya</taxon>
        <taxon>Ascomycota</taxon>
        <taxon>Pezizomycotina</taxon>
        <taxon>Eurotiomycetes</taxon>
        <taxon>Eurotiomycetidae</taxon>
        <taxon>Eurotiales</taxon>
        <taxon>Aspergillaceae</taxon>
        <taxon>Penicilliopsis</taxon>
    </lineage>
</organism>
<name>A0A1L9SL64_9EURO</name>
<keyword evidence="2" id="KW-0808">Transferase</keyword>
<keyword evidence="3" id="KW-1133">Transmembrane helix</keyword>
<sequence>MTRFFTDLRLQISVGAFLLSSLLLTLSYDTTFAFDHPIHSIVLSCFITGLSLVAFSCLLNRAPKPDGDSQQKYTLLSLSDRSETAISEPPPARFGTNRAKTRNVKRVKLAVLYLICCIRVGIYRELTIKVECAPKGYAYAIPLLVSLYECWYNSQSCQPVNHDDDQDGAEPSDSEHGAARLYERIGYFVLQGRLRFVIAAGLLSFSGFLASSFYNGSQSTFICPTFSSQAAHLRTLKVLATILDTVILIGAAELSRTATRSPDASRKQTMTRWGHGCLVVAMAWGVIGLILRNHSLYGQGFFVNDTSYYRSAVGQAVLLSILVVSASQLMPHFGLVGMVILAGFIGIFFPALLTIINNQQPFPFISPTSTALSFVAATLGLFLYLTAREVFEEEPESLLMVNKLIRCSLGLLLFVGLVFAIQHPSVAYLHSIDLLIYEGRLRHDLWLSQARGSTNLEEAVLEYRRRYNQHPPPGFDKWYDYATSRSSVVIDDFDQIYRDILPFRALSPARLRELTHQLVTNPLNSIGAISIRDGKPRVQEGIMPTHKWMVSGAAEMIEKFSEHLPDMDLAFNLDDEPRIAVPWETISKLRNDGIPRGDLPPDESLLNGWPAGRGEGWAPIEPANQTTDTVFIDDRFNGAYDRYVSAVCPPSSKARSQRFWDRHQLCLDCLHPHSMGQFPTEWHLALDTCHQPDLVTLHGFMLSPTTLKVSQELVPLFSQSSISGFSDIVYPSPWNYIDKIQYAPSEEYPELDYGAKQNSLFWIGTTTEGLSSQGQWKGMARQRFVHHVNNNSLNAVSVLLRSNNRSDTYSYQIMDGLAPVDQLGLTTSVHLVDLVRCHDCESEEKQFSLAPPVDFQQHWNHRYLFDMDGAGFSGRFLPFLQSNSLPFRTGVFRQWLDSRVTAWLHFVPIDLRFHGLWSTLAYFAGTNITKAGKPLVLMEPHDLQGKWIADQGREWAEATLRKEDMEIYFFRLLLEWARLTDDRRDILGFKLE</sequence>
<dbReference type="PANTHER" id="PTHR12203:SF35">
    <property type="entry name" value="PROTEIN O-GLUCOSYLTRANSFERASE 1"/>
    <property type="match status" value="1"/>
</dbReference>
<dbReference type="EMBL" id="KV878340">
    <property type="protein sequence ID" value="OJJ47861.1"/>
    <property type="molecule type" value="Genomic_DNA"/>
</dbReference>
<keyword evidence="3" id="KW-0472">Membrane</keyword>
<feature type="transmembrane region" description="Helical" evidence="3">
    <location>
        <begin position="37"/>
        <end position="59"/>
    </location>
</feature>
<dbReference type="AlphaFoldDB" id="A0A1L9SL64"/>
<accession>A0A1L9SL64</accession>
<feature type="transmembrane region" description="Helical" evidence="3">
    <location>
        <begin position="273"/>
        <end position="291"/>
    </location>
</feature>
<dbReference type="SMART" id="SM00672">
    <property type="entry name" value="CAP10"/>
    <property type="match status" value="1"/>
</dbReference>
<proteinExistence type="inferred from homology"/>
<feature type="transmembrane region" description="Helical" evidence="3">
    <location>
        <begin position="194"/>
        <end position="214"/>
    </location>
</feature>
<gene>
    <name evidence="5" type="ORF">ASPZODRAFT_151296</name>
</gene>
<evidence type="ECO:0000256" key="2">
    <source>
        <dbReference type="ARBA" id="ARBA00022679"/>
    </source>
</evidence>
<evidence type="ECO:0000256" key="3">
    <source>
        <dbReference type="SAM" id="Phobius"/>
    </source>
</evidence>
<feature type="transmembrane region" description="Helical" evidence="3">
    <location>
        <begin position="404"/>
        <end position="421"/>
    </location>
</feature>
<evidence type="ECO:0000256" key="1">
    <source>
        <dbReference type="ARBA" id="ARBA00010118"/>
    </source>
</evidence>
<keyword evidence="3" id="KW-0812">Transmembrane</keyword>
<dbReference type="Proteomes" id="UP000184188">
    <property type="component" value="Unassembled WGS sequence"/>
</dbReference>
<dbReference type="GO" id="GO:0016740">
    <property type="term" value="F:transferase activity"/>
    <property type="evidence" value="ECO:0007669"/>
    <property type="project" value="UniProtKB-KW"/>
</dbReference>
<dbReference type="PANTHER" id="PTHR12203">
    <property type="entry name" value="KDEL LYS-ASP-GLU-LEU CONTAINING - RELATED"/>
    <property type="match status" value="1"/>
</dbReference>
<keyword evidence="6" id="KW-1185">Reference proteome</keyword>
<evidence type="ECO:0000259" key="4">
    <source>
        <dbReference type="SMART" id="SM00672"/>
    </source>
</evidence>
<dbReference type="VEuPathDB" id="FungiDB:ASPZODRAFT_151296"/>
<reference evidence="6" key="1">
    <citation type="journal article" date="2017" name="Genome Biol.">
        <title>Comparative genomics reveals high biological diversity and specific adaptations in the industrially and medically important fungal genus Aspergillus.</title>
        <authorList>
            <person name="de Vries R.P."/>
            <person name="Riley R."/>
            <person name="Wiebenga A."/>
            <person name="Aguilar-Osorio G."/>
            <person name="Amillis S."/>
            <person name="Uchima C.A."/>
            <person name="Anderluh G."/>
            <person name="Asadollahi M."/>
            <person name="Askin M."/>
            <person name="Barry K."/>
            <person name="Battaglia E."/>
            <person name="Bayram O."/>
            <person name="Benocci T."/>
            <person name="Braus-Stromeyer S.A."/>
            <person name="Caldana C."/>
            <person name="Canovas D."/>
            <person name="Cerqueira G.C."/>
            <person name="Chen F."/>
            <person name="Chen W."/>
            <person name="Choi C."/>
            <person name="Clum A."/>
            <person name="Dos Santos R.A."/>
            <person name="Damasio A.R."/>
            <person name="Diallinas G."/>
            <person name="Emri T."/>
            <person name="Fekete E."/>
            <person name="Flipphi M."/>
            <person name="Freyberg S."/>
            <person name="Gallo A."/>
            <person name="Gournas C."/>
            <person name="Habgood R."/>
            <person name="Hainaut M."/>
            <person name="Harispe M.L."/>
            <person name="Henrissat B."/>
            <person name="Hilden K.S."/>
            <person name="Hope R."/>
            <person name="Hossain A."/>
            <person name="Karabika E."/>
            <person name="Karaffa L."/>
            <person name="Karanyi Z."/>
            <person name="Krasevec N."/>
            <person name="Kuo A."/>
            <person name="Kusch H."/>
            <person name="LaButti K."/>
            <person name="Lagendijk E.L."/>
            <person name="Lapidus A."/>
            <person name="Levasseur A."/>
            <person name="Lindquist E."/>
            <person name="Lipzen A."/>
            <person name="Logrieco A.F."/>
            <person name="MacCabe A."/>
            <person name="Maekelae M.R."/>
            <person name="Malavazi I."/>
            <person name="Melin P."/>
            <person name="Meyer V."/>
            <person name="Mielnichuk N."/>
            <person name="Miskei M."/>
            <person name="Molnar A.P."/>
            <person name="Mule G."/>
            <person name="Ngan C.Y."/>
            <person name="Orejas M."/>
            <person name="Orosz E."/>
            <person name="Ouedraogo J.P."/>
            <person name="Overkamp K.M."/>
            <person name="Park H.-S."/>
            <person name="Perrone G."/>
            <person name="Piumi F."/>
            <person name="Punt P.J."/>
            <person name="Ram A.F."/>
            <person name="Ramon A."/>
            <person name="Rauscher S."/>
            <person name="Record E."/>
            <person name="Riano-Pachon D.M."/>
            <person name="Robert V."/>
            <person name="Roehrig J."/>
            <person name="Ruller R."/>
            <person name="Salamov A."/>
            <person name="Salih N.S."/>
            <person name="Samson R.A."/>
            <person name="Sandor E."/>
            <person name="Sanguinetti M."/>
            <person name="Schuetze T."/>
            <person name="Sepcic K."/>
            <person name="Shelest E."/>
            <person name="Sherlock G."/>
            <person name="Sophianopoulou V."/>
            <person name="Squina F.M."/>
            <person name="Sun H."/>
            <person name="Susca A."/>
            <person name="Todd R.B."/>
            <person name="Tsang A."/>
            <person name="Unkles S.E."/>
            <person name="van de Wiele N."/>
            <person name="van Rossen-Uffink D."/>
            <person name="Oliveira J.V."/>
            <person name="Vesth T.C."/>
            <person name="Visser J."/>
            <person name="Yu J.-H."/>
            <person name="Zhou M."/>
            <person name="Andersen M.R."/>
            <person name="Archer D.B."/>
            <person name="Baker S.E."/>
            <person name="Benoit I."/>
            <person name="Brakhage A.A."/>
            <person name="Braus G.H."/>
            <person name="Fischer R."/>
            <person name="Frisvad J.C."/>
            <person name="Goldman G.H."/>
            <person name="Houbraken J."/>
            <person name="Oakley B."/>
            <person name="Pocsi I."/>
            <person name="Scazzocchio C."/>
            <person name="Seiboth B."/>
            <person name="vanKuyk P.A."/>
            <person name="Wortman J."/>
            <person name="Dyer P.S."/>
            <person name="Grigoriev I.V."/>
        </authorList>
    </citation>
    <scope>NUCLEOTIDE SEQUENCE [LARGE SCALE GENOMIC DNA]</scope>
    <source>
        <strain evidence="6">CBS 506.65</strain>
    </source>
</reference>
<dbReference type="OrthoDB" id="541052at2759"/>
<evidence type="ECO:0000313" key="5">
    <source>
        <dbReference type="EMBL" id="OJJ47861.1"/>
    </source>
</evidence>
<comment type="similarity">
    <text evidence="1">Belongs to the glycosyltransferase 90 family.</text>
</comment>